<dbReference type="Gene3D" id="3.50.14.10">
    <property type="entry name" value="Replication terminator Tus, domain 1 superfamily/Replication terminator Tus"/>
    <property type="match status" value="1"/>
</dbReference>
<dbReference type="InterPro" id="IPR036381">
    <property type="entry name" value="Tus_dom1"/>
</dbReference>
<evidence type="ECO:0000313" key="1">
    <source>
        <dbReference type="EMBL" id="RDE24275.1"/>
    </source>
</evidence>
<gene>
    <name evidence="1" type="ORF">DV711_01410</name>
</gene>
<organism evidence="1 2">
    <name type="scientific">Motiliproteus coralliicola</name>
    <dbReference type="NCBI Taxonomy" id="2283196"/>
    <lineage>
        <taxon>Bacteria</taxon>
        <taxon>Pseudomonadati</taxon>
        <taxon>Pseudomonadota</taxon>
        <taxon>Gammaproteobacteria</taxon>
        <taxon>Oceanospirillales</taxon>
        <taxon>Oceanospirillaceae</taxon>
        <taxon>Motiliproteus</taxon>
    </lineage>
</organism>
<sequence length="286" mass="32879">MSPEPSYTHAELVEQFERLCDALSQLAQQLQVSELPLWVPLTEAERELTIDPRRKAIELYCDLWHQGDGDGRRTRSCHGLVAADPTLLQQAESVNQHKQALQRCLQGFKQQPGELLEPLNQRPNSLRQALDHKGLARLHLKQCYRLIPTCTRQPDWVGFNWYTSGRSIKRISAEQAQQKLARMGIDKPHIQLQLDKLATLDANTRLAQVQTQAPLMRANLRFAQPPMRQALNLSLPLLFAHDDSLPFPEHNDPSLVPKTERSRRQRSDCLIETEPFLPSLRIHRYC</sequence>
<protein>
    <submittedName>
        <fullName evidence="1">DNA replication terminus site-binding protein</fullName>
    </submittedName>
</protein>
<keyword evidence="2" id="KW-1185">Reference proteome</keyword>
<dbReference type="EMBL" id="QQOH01000001">
    <property type="protein sequence ID" value="RDE24275.1"/>
    <property type="molecule type" value="Genomic_DNA"/>
</dbReference>
<dbReference type="GO" id="GO:0005737">
    <property type="term" value="C:cytoplasm"/>
    <property type="evidence" value="ECO:0007669"/>
    <property type="project" value="InterPro"/>
</dbReference>
<dbReference type="Proteomes" id="UP000253769">
    <property type="component" value="Unassembled WGS sequence"/>
</dbReference>
<reference evidence="1 2" key="1">
    <citation type="submission" date="2018-07" db="EMBL/GenBank/DDBJ databases">
        <title>Motiliproteus coralliicola sp. nov., a bacterium isolated from Coral.</title>
        <authorList>
            <person name="Wang G."/>
        </authorList>
    </citation>
    <scope>NUCLEOTIDE SEQUENCE [LARGE SCALE GENOMIC DNA]</scope>
    <source>
        <strain evidence="1 2">C34</strain>
    </source>
</reference>
<dbReference type="AlphaFoldDB" id="A0A369WXP0"/>
<accession>A0A369WXP0</accession>
<evidence type="ECO:0000313" key="2">
    <source>
        <dbReference type="Proteomes" id="UP000253769"/>
    </source>
</evidence>
<proteinExistence type="predicted"/>
<dbReference type="GO" id="GO:0003677">
    <property type="term" value="F:DNA binding"/>
    <property type="evidence" value="ECO:0007669"/>
    <property type="project" value="InterPro"/>
</dbReference>
<name>A0A369WXP0_9GAMM</name>
<dbReference type="GO" id="GO:0006274">
    <property type="term" value="P:DNA replication termination"/>
    <property type="evidence" value="ECO:0007669"/>
    <property type="project" value="InterPro"/>
</dbReference>
<comment type="caution">
    <text evidence="1">The sequence shown here is derived from an EMBL/GenBank/DDBJ whole genome shotgun (WGS) entry which is preliminary data.</text>
</comment>